<feature type="binding site" evidence="11">
    <location>
        <position position="200"/>
    </location>
    <ligand>
        <name>Zn(2+)</name>
        <dbReference type="ChEBI" id="CHEBI:29105"/>
        <label>2</label>
    </ligand>
</feature>
<feature type="binding site" evidence="11">
    <location>
        <position position="164"/>
    </location>
    <ligand>
        <name>Zn(2+)</name>
        <dbReference type="ChEBI" id="CHEBI:29105"/>
        <label>1</label>
    </ligand>
</feature>
<dbReference type="InterPro" id="IPR036410">
    <property type="entry name" value="HSP_DnaJ_Cys-rich_dom_sf"/>
</dbReference>
<evidence type="ECO:0000256" key="4">
    <source>
        <dbReference type="ARBA" id="ARBA00022771"/>
    </source>
</evidence>
<dbReference type="PANTHER" id="PTHR43096:SF10">
    <property type="entry name" value="CHAPERONE PROTEIN DNAJ A6, CHLOROPLASTIC"/>
    <property type="match status" value="1"/>
</dbReference>
<evidence type="ECO:0000259" key="14">
    <source>
        <dbReference type="PROSITE" id="PS51188"/>
    </source>
</evidence>
<evidence type="ECO:0000256" key="5">
    <source>
        <dbReference type="ARBA" id="ARBA00022833"/>
    </source>
</evidence>
<dbReference type="GO" id="GO:0009408">
    <property type="term" value="P:response to heat"/>
    <property type="evidence" value="ECO:0007669"/>
    <property type="project" value="InterPro"/>
</dbReference>
<keyword evidence="3 11" id="KW-0677">Repeat</keyword>
<feature type="domain" description="J" evidence="13">
    <location>
        <begin position="5"/>
        <end position="70"/>
    </location>
</feature>
<evidence type="ECO:0000256" key="7">
    <source>
        <dbReference type="ARBA" id="ARBA00023186"/>
    </source>
</evidence>
<dbReference type="InterPro" id="IPR012724">
    <property type="entry name" value="DnaJ"/>
</dbReference>
<evidence type="ECO:0000256" key="9">
    <source>
        <dbReference type="ARBA" id="ARBA00061004"/>
    </source>
</evidence>
<dbReference type="InterPro" id="IPR001623">
    <property type="entry name" value="DnaJ_domain"/>
</dbReference>
<dbReference type="FunFam" id="2.10.230.10:FF:000002">
    <property type="entry name" value="Molecular chaperone DnaJ"/>
    <property type="match status" value="1"/>
</dbReference>
<comment type="subcellular location">
    <subcellularLocation>
        <location evidence="11">Cytoplasm</location>
    </subcellularLocation>
</comment>
<evidence type="ECO:0000256" key="6">
    <source>
        <dbReference type="ARBA" id="ARBA00023016"/>
    </source>
</evidence>
<evidence type="ECO:0000256" key="2">
    <source>
        <dbReference type="ARBA" id="ARBA00022723"/>
    </source>
</evidence>
<dbReference type="SUPFAM" id="SSF49493">
    <property type="entry name" value="HSP40/DnaJ peptide-binding domain"/>
    <property type="match status" value="2"/>
</dbReference>
<dbReference type="Gene3D" id="2.60.260.20">
    <property type="entry name" value="Urease metallochaperone UreE, N-terminal domain"/>
    <property type="match status" value="2"/>
</dbReference>
<evidence type="ECO:0000256" key="8">
    <source>
        <dbReference type="ARBA" id="ARBA00053423"/>
    </source>
</evidence>
<dbReference type="PANTHER" id="PTHR43096">
    <property type="entry name" value="DNAJ HOMOLOG 1, MITOCHONDRIAL-RELATED"/>
    <property type="match status" value="1"/>
</dbReference>
<dbReference type="CDD" id="cd10747">
    <property type="entry name" value="DnaJ_C"/>
    <property type="match status" value="1"/>
</dbReference>
<dbReference type="GO" id="GO:0006260">
    <property type="term" value="P:DNA replication"/>
    <property type="evidence" value="ECO:0007669"/>
    <property type="project" value="UniProtKB-KW"/>
</dbReference>
<comment type="cofactor">
    <cofactor evidence="11">
        <name>Zn(2+)</name>
        <dbReference type="ChEBI" id="CHEBI:29105"/>
    </cofactor>
    <text evidence="11">Binds 2 Zn(2+) ions per monomer.</text>
</comment>
<dbReference type="InterPro" id="IPR008971">
    <property type="entry name" value="HSP40/DnaJ_pept-bd"/>
</dbReference>
<dbReference type="GO" id="GO:0005524">
    <property type="term" value="F:ATP binding"/>
    <property type="evidence" value="ECO:0007669"/>
    <property type="project" value="InterPro"/>
</dbReference>
<dbReference type="Gene3D" id="1.10.287.110">
    <property type="entry name" value="DnaJ domain"/>
    <property type="match status" value="1"/>
</dbReference>
<dbReference type="NCBIfam" id="NF008035">
    <property type="entry name" value="PRK10767.1"/>
    <property type="match status" value="1"/>
</dbReference>
<protein>
    <recommendedName>
        <fullName evidence="10 11">Chaperone protein DnaJ</fullName>
    </recommendedName>
</protein>
<proteinExistence type="inferred from homology"/>
<dbReference type="PROSITE" id="PS50076">
    <property type="entry name" value="DNAJ_2"/>
    <property type="match status" value="1"/>
</dbReference>
<dbReference type="Proteomes" id="UP000264002">
    <property type="component" value="Unassembled WGS sequence"/>
</dbReference>
<keyword evidence="16" id="KW-1185">Reference proteome</keyword>
<keyword evidence="1 11" id="KW-0235">DNA replication</keyword>
<evidence type="ECO:0000256" key="3">
    <source>
        <dbReference type="ARBA" id="ARBA00022737"/>
    </source>
</evidence>
<dbReference type="SUPFAM" id="SSF57938">
    <property type="entry name" value="DnaJ/Hsp40 cysteine-rich domain"/>
    <property type="match status" value="1"/>
</dbReference>
<comment type="subunit">
    <text evidence="11">Homodimer.</text>
</comment>
<dbReference type="FunFam" id="2.60.260.20:FF:000005">
    <property type="entry name" value="Chaperone protein dnaJ 1, mitochondrial"/>
    <property type="match status" value="1"/>
</dbReference>
<feature type="zinc finger region" description="CR-type" evidence="12">
    <location>
        <begin position="148"/>
        <end position="226"/>
    </location>
</feature>
<feature type="domain" description="CR-type" evidence="14">
    <location>
        <begin position="148"/>
        <end position="226"/>
    </location>
</feature>
<dbReference type="GO" id="GO:0008270">
    <property type="term" value="F:zinc ion binding"/>
    <property type="evidence" value="ECO:0007669"/>
    <property type="project" value="UniProtKB-UniRule"/>
</dbReference>
<dbReference type="InterPro" id="IPR036869">
    <property type="entry name" value="J_dom_sf"/>
</dbReference>
<feature type="repeat" description="CXXCXGXG motif" evidence="11">
    <location>
        <begin position="161"/>
        <end position="168"/>
    </location>
</feature>
<comment type="domain">
    <text evidence="11">The J domain is necessary and sufficient to stimulate DnaK ATPase activity. Zinc center 1 plays an important role in the autonomous, DnaK-independent chaperone activity of DnaJ. Zinc center 2 is essential for interaction with DnaK and for DnaJ activity.</text>
</comment>
<evidence type="ECO:0000256" key="12">
    <source>
        <dbReference type="PROSITE-ProRule" id="PRU00546"/>
    </source>
</evidence>
<feature type="binding site" evidence="11">
    <location>
        <position position="217"/>
    </location>
    <ligand>
        <name>Zn(2+)</name>
        <dbReference type="ChEBI" id="CHEBI:29105"/>
        <label>1</label>
    </ligand>
</feature>
<feature type="repeat" description="CXXCXGXG motif" evidence="11">
    <location>
        <begin position="200"/>
        <end position="207"/>
    </location>
</feature>
<dbReference type="GO" id="GO:0042026">
    <property type="term" value="P:protein refolding"/>
    <property type="evidence" value="ECO:0007669"/>
    <property type="project" value="TreeGrafter"/>
</dbReference>
<dbReference type="SUPFAM" id="SSF46565">
    <property type="entry name" value="Chaperone J-domain"/>
    <property type="match status" value="1"/>
</dbReference>
<dbReference type="EMBL" id="QUWK01000003">
    <property type="protein sequence ID" value="RFU95521.1"/>
    <property type="molecule type" value="Genomic_DNA"/>
</dbReference>
<dbReference type="CDD" id="cd06257">
    <property type="entry name" value="DnaJ"/>
    <property type="match status" value="1"/>
</dbReference>
<dbReference type="Pfam" id="PF00226">
    <property type="entry name" value="DnaJ"/>
    <property type="match status" value="1"/>
</dbReference>
<dbReference type="NCBIfam" id="TIGR02349">
    <property type="entry name" value="DnaJ_bact"/>
    <property type="match status" value="1"/>
</dbReference>
<name>A0A372MIB7_9SPIR</name>
<dbReference type="InterPro" id="IPR001305">
    <property type="entry name" value="HSP_DnaJ_Cys-rich_dom"/>
</dbReference>
<feature type="binding site" evidence="11">
    <location>
        <position position="178"/>
    </location>
    <ligand>
        <name>Zn(2+)</name>
        <dbReference type="ChEBI" id="CHEBI:29105"/>
        <label>2</label>
    </ligand>
</feature>
<evidence type="ECO:0000313" key="15">
    <source>
        <dbReference type="EMBL" id="RFU95521.1"/>
    </source>
</evidence>
<dbReference type="OrthoDB" id="9779889at2"/>
<dbReference type="Pfam" id="PF00684">
    <property type="entry name" value="DnaJ_CXXCXGXG"/>
    <property type="match status" value="1"/>
</dbReference>
<dbReference type="InterPro" id="IPR002939">
    <property type="entry name" value="DnaJ_C"/>
</dbReference>
<evidence type="ECO:0000256" key="10">
    <source>
        <dbReference type="ARBA" id="ARBA00067609"/>
    </source>
</evidence>
<feature type="binding site" evidence="11">
    <location>
        <position position="161"/>
    </location>
    <ligand>
        <name>Zn(2+)</name>
        <dbReference type="ChEBI" id="CHEBI:29105"/>
        <label>1</label>
    </ligand>
</feature>
<sequence>MAKRDYYEVLGVGKTATLDEIKKAYRKLAIANHPDRNPGDKAAEDRFKEATEAYDVLGDEKKRKMYDQYGFAGVDGANGGGHDYSNVYRDFSDIFGGGFGGGGFEDIFSSFFGGGGGRAQGRSGQRGPEAGSSLRYDVDVDFKDAVFGTKIEVAYSHQVACDVCHGSGSEGGSGTKVCPTCNGSGQVRRNSGFFAIASTCPTCGGSGHVIENPCSSCHGTGLKRKQQKVKVAIPAGVDTGSRVVLRGMGDAGPNGGPSGDLYVYITVKPHKYFVRQDYDLFCQIPISITQASLGGEIKVPTIDGNSIKVNIPSGIQSGKMLRVKGRGVTKLNTNDRGDMYIKLQVQIPKRLGMKAKKLMQELSAALGEDESPNPVPFEA</sequence>
<accession>A0A372MIB7</accession>
<keyword evidence="5 11" id="KW-0862">Zinc</keyword>
<comment type="similarity">
    <text evidence="9 11">Belongs to the DnaJ family.</text>
</comment>
<reference evidence="16" key="1">
    <citation type="submission" date="2018-08" db="EMBL/GenBank/DDBJ databases">
        <authorList>
            <person name="Grouzdev D.S."/>
            <person name="Krutkina M.S."/>
        </authorList>
    </citation>
    <scope>NUCLEOTIDE SEQUENCE [LARGE SCALE GENOMIC DNA]</scope>
    <source>
        <strain evidence="16">4-11</strain>
    </source>
</reference>
<comment type="function">
    <text evidence="8 11">Participates actively in the response to hyperosmotic and heat shock by preventing the aggregation of stress-denatured proteins and by disaggregating proteins, also in an autonomous, DnaK-independent fashion. Unfolded proteins bind initially to DnaJ; upon interaction with the DnaJ-bound protein, DnaK hydrolyzes its bound ATP, resulting in the formation of a stable complex. GrpE releases ADP from DnaK; ATP binding to DnaK triggers the release of the substrate protein, thus completing the reaction cycle. Several rounds of ATP-dependent interactions between DnaJ, DnaK and GrpE are required for fully efficient folding. Also involved, together with DnaK and GrpE, in the DNA replication of plasmids through activation of initiation proteins.</text>
</comment>
<keyword evidence="7 11" id="KW-0143">Chaperone</keyword>
<feature type="binding site" evidence="11">
    <location>
        <position position="203"/>
    </location>
    <ligand>
        <name>Zn(2+)</name>
        <dbReference type="ChEBI" id="CHEBI:29105"/>
        <label>2</label>
    </ligand>
</feature>
<feature type="repeat" description="CXXCXGXG motif" evidence="11">
    <location>
        <begin position="178"/>
        <end position="185"/>
    </location>
</feature>
<dbReference type="PROSITE" id="PS51188">
    <property type="entry name" value="ZF_CR"/>
    <property type="match status" value="1"/>
</dbReference>
<evidence type="ECO:0000256" key="11">
    <source>
        <dbReference type="HAMAP-Rule" id="MF_01152"/>
    </source>
</evidence>
<dbReference type="CDD" id="cd10719">
    <property type="entry name" value="DnaJ_zf"/>
    <property type="match status" value="1"/>
</dbReference>
<feature type="binding site" evidence="11">
    <location>
        <position position="181"/>
    </location>
    <ligand>
        <name>Zn(2+)</name>
        <dbReference type="ChEBI" id="CHEBI:29105"/>
        <label>2</label>
    </ligand>
</feature>
<gene>
    <name evidence="11 15" type="primary">dnaJ</name>
    <name evidence="15" type="ORF">DYP60_03340</name>
</gene>
<keyword evidence="6 11" id="KW-0346">Stress response</keyword>
<dbReference type="PROSITE" id="PS00636">
    <property type="entry name" value="DNAJ_1"/>
    <property type="match status" value="1"/>
</dbReference>
<dbReference type="GO" id="GO:0031072">
    <property type="term" value="F:heat shock protein binding"/>
    <property type="evidence" value="ECO:0007669"/>
    <property type="project" value="InterPro"/>
</dbReference>
<keyword evidence="4 11" id="KW-0863">Zinc-finger</keyword>
<dbReference type="InterPro" id="IPR018253">
    <property type="entry name" value="DnaJ_domain_CS"/>
</dbReference>
<dbReference type="FunFam" id="1.10.287.110:FF:000034">
    <property type="entry name" value="Chaperone protein DnaJ"/>
    <property type="match status" value="1"/>
</dbReference>
<organism evidence="15 16">
    <name type="scientific">Sphaerochaeta halotolerans</name>
    <dbReference type="NCBI Taxonomy" id="2293840"/>
    <lineage>
        <taxon>Bacteria</taxon>
        <taxon>Pseudomonadati</taxon>
        <taxon>Spirochaetota</taxon>
        <taxon>Spirochaetia</taxon>
        <taxon>Spirochaetales</taxon>
        <taxon>Sphaerochaetaceae</taxon>
        <taxon>Sphaerochaeta</taxon>
    </lineage>
</organism>
<dbReference type="PRINTS" id="PR00625">
    <property type="entry name" value="JDOMAIN"/>
</dbReference>
<evidence type="ECO:0000256" key="1">
    <source>
        <dbReference type="ARBA" id="ARBA00022705"/>
    </source>
</evidence>
<dbReference type="AlphaFoldDB" id="A0A372MIB7"/>
<reference evidence="15 16" key="2">
    <citation type="submission" date="2018-09" db="EMBL/GenBank/DDBJ databases">
        <title>Genome of Sphaerochaeta halotolerans strain 4-11.</title>
        <authorList>
            <person name="Nazina T.N."/>
            <person name="Sokolova D.S."/>
        </authorList>
    </citation>
    <scope>NUCLEOTIDE SEQUENCE [LARGE SCALE GENOMIC DNA]</scope>
    <source>
        <strain evidence="15 16">4-11</strain>
    </source>
</reference>
<comment type="caution">
    <text evidence="15">The sequence shown here is derived from an EMBL/GenBank/DDBJ whole genome shotgun (WGS) entry which is preliminary data.</text>
</comment>
<dbReference type="GO" id="GO:0051082">
    <property type="term" value="F:unfolded protein binding"/>
    <property type="evidence" value="ECO:0007669"/>
    <property type="project" value="UniProtKB-UniRule"/>
</dbReference>
<keyword evidence="11" id="KW-0963">Cytoplasm</keyword>
<dbReference type="HAMAP" id="MF_01152">
    <property type="entry name" value="DnaJ"/>
    <property type="match status" value="1"/>
</dbReference>
<feature type="binding site" evidence="11">
    <location>
        <position position="214"/>
    </location>
    <ligand>
        <name>Zn(2+)</name>
        <dbReference type="ChEBI" id="CHEBI:29105"/>
        <label>1</label>
    </ligand>
</feature>
<feature type="repeat" description="CXXCXGXG motif" evidence="11">
    <location>
        <begin position="214"/>
        <end position="221"/>
    </location>
</feature>
<evidence type="ECO:0000313" key="16">
    <source>
        <dbReference type="Proteomes" id="UP000264002"/>
    </source>
</evidence>
<dbReference type="Gene3D" id="2.10.230.10">
    <property type="entry name" value="Heat shock protein DnaJ, cysteine-rich domain"/>
    <property type="match status" value="1"/>
</dbReference>
<dbReference type="SMART" id="SM00271">
    <property type="entry name" value="DnaJ"/>
    <property type="match status" value="1"/>
</dbReference>
<dbReference type="Pfam" id="PF01556">
    <property type="entry name" value="DnaJ_C"/>
    <property type="match status" value="1"/>
</dbReference>
<evidence type="ECO:0000259" key="13">
    <source>
        <dbReference type="PROSITE" id="PS50076"/>
    </source>
</evidence>
<dbReference type="RefSeq" id="WP_117329469.1">
    <property type="nucleotide sequence ID" value="NZ_QUWK01000003.1"/>
</dbReference>
<dbReference type="GO" id="GO:0005737">
    <property type="term" value="C:cytoplasm"/>
    <property type="evidence" value="ECO:0007669"/>
    <property type="project" value="UniProtKB-SubCell"/>
</dbReference>
<keyword evidence="2 11" id="KW-0479">Metal-binding</keyword>